<protein>
    <submittedName>
        <fullName evidence="1">Uncharacterized protein</fullName>
    </submittedName>
</protein>
<comment type="caution">
    <text evidence="1">The sequence shown here is derived from an EMBL/GenBank/DDBJ whole genome shotgun (WGS) entry which is preliminary data.</text>
</comment>
<accession>A0AAV0FJ65</accession>
<dbReference type="AlphaFoldDB" id="A0AAV0FJ65"/>
<reference evidence="1" key="1">
    <citation type="submission" date="2022-07" db="EMBL/GenBank/DDBJ databases">
        <authorList>
            <person name="Macas J."/>
            <person name="Novak P."/>
            <person name="Neumann P."/>
        </authorList>
    </citation>
    <scope>NUCLEOTIDE SEQUENCE</scope>
</reference>
<keyword evidence="2" id="KW-1185">Reference proteome</keyword>
<dbReference type="EMBL" id="CAMAPF010000990">
    <property type="protein sequence ID" value="CAH9135685.1"/>
    <property type="molecule type" value="Genomic_DNA"/>
</dbReference>
<dbReference type="Proteomes" id="UP001152523">
    <property type="component" value="Unassembled WGS sequence"/>
</dbReference>
<organism evidence="1 2">
    <name type="scientific">Cuscuta epithymum</name>
    <dbReference type="NCBI Taxonomy" id="186058"/>
    <lineage>
        <taxon>Eukaryota</taxon>
        <taxon>Viridiplantae</taxon>
        <taxon>Streptophyta</taxon>
        <taxon>Embryophyta</taxon>
        <taxon>Tracheophyta</taxon>
        <taxon>Spermatophyta</taxon>
        <taxon>Magnoliopsida</taxon>
        <taxon>eudicotyledons</taxon>
        <taxon>Gunneridae</taxon>
        <taxon>Pentapetalae</taxon>
        <taxon>asterids</taxon>
        <taxon>lamiids</taxon>
        <taxon>Solanales</taxon>
        <taxon>Convolvulaceae</taxon>
        <taxon>Cuscuteae</taxon>
        <taxon>Cuscuta</taxon>
        <taxon>Cuscuta subgen. Cuscuta</taxon>
    </lineage>
</organism>
<gene>
    <name evidence="1" type="ORF">CEPIT_LOCUS34702</name>
</gene>
<name>A0AAV0FJ65_9ASTE</name>
<proteinExistence type="predicted"/>
<evidence type="ECO:0000313" key="1">
    <source>
        <dbReference type="EMBL" id="CAH9135685.1"/>
    </source>
</evidence>
<sequence>MPSLASFRLLRRFSEVVEIQGTRSSSHLLYPDMFFHWPTIFPATSHFSGF</sequence>
<evidence type="ECO:0000313" key="2">
    <source>
        <dbReference type="Proteomes" id="UP001152523"/>
    </source>
</evidence>